<sequence length="286" mass="31303">MPTSTFSSTQDAYISQYFPNQNFGGAPILYVGLFQGLTDRYRSLLSFDISSLPSGIDITSAILRMYISRNDIPIIPKSINVYRLTDSFTEDTVTYSNQPSTGATPDSTATITSEINTFIEWDITDLVREWYTGSVPNNGIMLTGIETARSLVGFWSREYLDSILRPTLIIQYSTLPEEGLIEYPEETVTTTDTWTGSTPIPLGSRNATFGIINIGSANSAQVVVQLSPDGTTWIDNILPFVSISTFAPGNHLIMNTDGHMEYARVAFKSVIAGMPATLAIYAATAP</sequence>
<dbReference type="RefSeq" id="WP_149546264.1">
    <property type="nucleotide sequence ID" value="NZ_VTPS01000025.1"/>
</dbReference>
<dbReference type="Pfam" id="PF24517">
    <property type="entry name" value="CBM96"/>
    <property type="match status" value="1"/>
</dbReference>
<dbReference type="EMBL" id="VTPS01000025">
    <property type="protein sequence ID" value="TZE80731.1"/>
    <property type="molecule type" value="Genomic_DNA"/>
</dbReference>
<dbReference type="InterPro" id="IPR045965">
    <property type="entry name" value="DUF6385"/>
</dbReference>
<evidence type="ECO:0000256" key="2">
    <source>
        <dbReference type="ARBA" id="ARBA00022525"/>
    </source>
</evidence>
<dbReference type="Proteomes" id="UP000322976">
    <property type="component" value="Unassembled WGS sequence"/>
</dbReference>
<comment type="caution">
    <text evidence="6">The sequence shown here is derived from an EMBL/GenBank/DDBJ whole genome shotgun (WGS) entry which is preliminary data.</text>
</comment>
<dbReference type="GO" id="GO:0005576">
    <property type="term" value="C:extracellular region"/>
    <property type="evidence" value="ECO:0007669"/>
    <property type="project" value="UniProtKB-SubCell"/>
</dbReference>
<evidence type="ECO:0000313" key="7">
    <source>
        <dbReference type="Proteomes" id="UP000322976"/>
    </source>
</evidence>
<reference evidence="6 7" key="1">
    <citation type="submission" date="2019-08" db="EMBL/GenBank/DDBJ databases">
        <title>Calorimonas adulescens gen. nov., sp. nov., an anaerobic thermophilic bacterium from Sakhalin hot spring.</title>
        <authorList>
            <person name="Khomyakova M.A."/>
            <person name="Merkel A.Y."/>
            <person name="Novikov A."/>
            <person name="Bonch-Osmolovskaya E.A."/>
            <person name="Slobodkin A.I."/>
        </authorList>
    </citation>
    <scope>NUCLEOTIDE SEQUENCE [LARGE SCALE GENOMIC DNA]</scope>
    <source>
        <strain evidence="6 7">A05MB</strain>
    </source>
</reference>
<dbReference type="Pfam" id="PF19912">
    <property type="entry name" value="DUF6385"/>
    <property type="match status" value="1"/>
</dbReference>
<dbReference type="AlphaFoldDB" id="A0A5D8Q8A5"/>
<dbReference type="NCBIfam" id="NF033679">
    <property type="entry name" value="DNRLRE_dom"/>
    <property type="match status" value="1"/>
</dbReference>
<evidence type="ECO:0000313" key="6">
    <source>
        <dbReference type="EMBL" id="TZE80731.1"/>
    </source>
</evidence>
<keyword evidence="2" id="KW-0964">Secreted</keyword>
<dbReference type="Gene3D" id="2.60.120.970">
    <property type="match status" value="1"/>
</dbReference>
<gene>
    <name evidence="6" type="ORF">FWJ32_12305</name>
</gene>
<dbReference type="InterPro" id="IPR055372">
    <property type="entry name" value="CBM96"/>
</dbReference>
<feature type="domain" description="DUF6385" evidence="4">
    <location>
        <begin position="206"/>
        <end position="282"/>
    </location>
</feature>
<organism evidence="6 7">
    <name type="scientific">Calorimonas adulescens</name>
    <dbReference type="NCBI Taxonomy" id="2606906"/>
    <lineage>
        <taxon>Bacteria</taxon>
        <taxon>Bacillati</taxon>
        <taxon>Bacillota</taxon>
        <taxon>Clostridia</taxon>
        <taxon>Thermoanaerobacterales</taxon>
        <taxon>Thermoanaerobacteraceae</taxon>
        <taxon>Calorimonas</taxon>
    </lineage>
</organism>
<accession>A0A5D8Q8A5</accession>
<feature type="domain" description="Carbohydrate-binding module family 96" evidence="5">
    <location>
        <begin position="3"/>
        <end position="171"/>
    </location>
</feature>
<evidence type="ECO:0000256" key="3">
    <source>
        <dbReference type="ARBA" id="ARBA00022729"/>
    </source>
</evidence>
<comment type="subcellular location">
    <subcellularLocation>
        <location evidence="1">Secreted</location>
    </subcellularLocation>
</comment>
<evidence type="ECO:0000256" key="1">
    <source>
        <dbReference type="ARBA" id="ARBA00004613"/>
    </source>
</evidence>
<protein>
    <submittedName>
        <fullName evidence="6">DNRLRE domain-containing protein</fullName>
    </submittedName>
</protein>
<proteinExistence type="predicted"/>
<evidence type="ECO:0000259" key="4">
    <source>
        <dbReference type="Pfam" id="PF19912"/>
    </source>
</evidence>
<keyword evidence="7" id="KW-1185">Reference proteome</keyword>
<evidence type="ECO:0000259" key="5">
    <source>
        <dbReference type="Pfam" id="PF24517"/>
    </source>
</evidence>
<keyword evidence="3" id="KW-0732">Signal</keyword>
<name>A0A5D8Q8A5_9THEO</name>